<gene>
    <name evidence="2" type="ORF">HMPREF0281_02460</name>
</gene>
<dbReference type="Proteomes" id="UP000006015">
    <property type="component" value="Unassembled WGS sequence"/>
</dbReference>
<dbReference type="InterPro" id="IPR036271">
    <property type="entry name" value="Tet_transcr_reg_TetR-rel_C_sf"/>
</dbReference>
<evidence type="ECO:0000259" key="1">
    <source>
        <dbReference type="Pfam" id="PF08360"/>
    </source>
</evidence>
<dbReference type="EMBL" id="ADNS01000031">
    <property type="protein sequence ID" value="EFG80366.1"/>
    <property type="molecule type" value="Genomic_DNA"/>
</dbReference>
<dbReference type="Gene3D" id="1.10.357.10">
    <property type="entry name" value="Tetracycline Repressor, domain 2"/>
    <property type="match status" value="1"/>
</dbReference>
<proteinExistence type="predicted"/>
<dbReference type="InterPro" id="IPR013571">
    <property type="entry name" value="Tscrpt_reg_QacR_C"/>
</dbReference>
<feature type="domain" description="Transcription regulator QacR C-terminal" evidence="1">
    <location>
        <begin position="106"/>
        <end position="203"/>
    </location>
</feature>
<protein>
    <recommendedName>
        <fullName evidence="1">Transcription regulator QacR C-terminal domain-containing protein</fullName>
    </recommendedName>
</protein>
<comment type="caution">
    <text evidence="2">The sequence shown here is derived from an EMBL/GenBank/DDBJ whole genome shotgun (WGS) entry which is preliminary data.</text>
</comment>
<accession>A0ABP2IGB8</accession>
<dbReference type="Gene3D" id="1.10.10.60">
    <property type="entry name" value="Homeodomain-like"/>
    <property type="match status" value="1"/>
</dbReference>
<dbReference type="SUPFAM" id="SSF48498">
    <property type="entry name" value="Tetracyclin repressor-like, C-terminal domain"/>
    <property type="match status" value="1"/>
</dbReference>
<dbReference type="SUPFAM" id="SSF46689">
    <property type="entry name" value="Homeodomain-like"/>
    <property type="match status" value="1"/>
</dbReference>
<keyword evidence="3" id="KW-1185">Reference proteome</keyword>
<name>A0ABP2IGB8_CORAM</name>
<sequence length="205" mass="23198">MSPIFDNPYINKRNLMPTKKPLTPRQRELFNALLNDFLSEGFESFTIDNASKRYRCSKSTIYGLGTTRDEILARILVSYFKEISRRTTPEITSRTSFEKAFIDYFDNIKEALSAASPKFMQDLASDPVARDIYGINTKAAIEIIHSLLERGVASGEFQITSISFTSRLIQQAMDDIQQGTYLDVLETKEAYASLGQLILTGLKKP</sequence>
<reference evidence="2 3" key="1">
    <citation type="submission" date="2010-04" db="EMBL/GenBank/DDBJ databases">
        <authorList>
            <person name="Weinstock G."/>
            <person name="Sodergren E."/>
            <person name="Clifton S."/>
            <person name="Fulton L."/>
            <person name="Fulton B."/>
            <person name="Courtney L."/>
            <person name="Fronick C."/>
            <person name="Harrison M."/>
            <person name="Strong C."/>
            <person name="Farmer C."/>
            <person name="Delahaunty K."/>
            <person name="Markovic C."/>
            <person name="Hall O."/>
            <person name="Minx P."/>
            <person name="Tomlinson C."/>
            <person name="Mitreva M."/>
            <person name="Hou S."/>
            <person name="Wollam A."/>
            <person name="Pepin K.H."/>
            <person name="Johnson M."/>
            <person name="Bhonagiri V."/>
            <person name="Zhang X."/>
            <person name="Suruliraj S."/>
            <person name="Warren W."/>
            <person name="Chinwalla A."/>
            <person name="Mardis E.R."/>
            <person name="Wilson R.K."/>
        </authorList>
    </citation>
    <scope>NUCLEOTIDE SEQUENCE [LARGE SCALE GENOMIC DNA]</scope>
    <source>
        <strain evidence="2 3">DSM 20306</strain>
    </source>
</reference>
<evidence type="ECO:0000313" key="3">
    <source>
        <dbReference type="Proteomes" id="UP000006015"/>
    </source>
</evidence>
<organism evidence="2 3">
    <name type="scientific">Corynebacterium ammoniagenes DSM 20306</name>
    <dbReference type="NCBI Taxonomy" id="649754"/>
    <lineage>
        <taxon>Bacteria</taxon>
        <taxon>Bacillati</taxon>
        <taxon>Actinomycetota</taxon>
        <taxon>Actinomycetes</taxon>
        <taxon>Mycobacteriales</taxon>
        <taxon>Corynebacteriaceae</taxon>
        <taxon>Corynebacterium</taxon>
    </lineage>
</organism>
<dbReference type="InterPro" id="IPR009057">
    <property type="entry name" value="Homeodomain-like_sf"/>
</dbReference>
<dbReference type="Pfam" id="PF08360">
    <property type="entry name" value="TetR_C_5"/>
    <property type="match status" value="1"/>
</dbReference>
<evidence type="ECO:0000313" key="2">
    <source>
        <dbReference type="EMBL" id="EFG80366.1"/>
    </source>
</evidence>